<reference evidence="5" key="1">
    <citation type="submission" date="2021-02" db="EMBL/GenBank/DDBJ databases">
        <authorList>
            <person name="Nowell W R."/>
        </authorList>
    </citation>
    <scope>NUCLEOTIDE SEQUENCE</scope>
</reference>
<dbReference type="OrthoDB" id="7103806at2759"/>
<evidence type="ECO:0000313" key="6">
    <source>
        <dbReference type="Proteomes" id="UP000663852"/>
    </source>
</evidence>
<keyword evidence="2 3" id="KW-0802">TPR repeat</keyword>
<dbReference type="InterPro" id="IPR019734">
    <property type="entry name" value="TPR_rpt"/>
</dbReference>
<keyword evidence="1" id="KW-0677">Repeat</keyword>
<dbReference type="Pfam" id="PF13424">
    <property type="entry name" value="TPR_12"/>
    <property type="match status" value="1"/>
</dbReference>
<dbReference type="AlphaFoldDB" id="A0A815LGF8"/>
<dbReference type="PANTHER" id="PTHR45641:SF19">
    <property type="entry name" value="NEPHROCYSTIN-3"/>
    <property type="match status" value="1"/>
</dbReference>
<evidence type="ECO:0000256" key="2">
    <source>
        <dbReference type="ARBA" id="ARBA00022803"/>
    </source>
</evidence>
<comment type="caution">
    <text evidence="5">The sequence shown here is derived from an EMBL/GenBank/DDBJ whole genome shotgun (WGS) entry which is preliminary data.</text>
</comment>
<dbReference type="PROSITE" id="PS51996">
    <property type="entry name" value="TR_MART"/>
    <property type="match status" value="1"/>
</dbReference>
<protein>
    <recommendedName>
        <fullName evidence="4">ADP ribosyltransferase domain-containing protein</fullName>
    </recommendedName>
</protein>
<dbReference type="InterPro" id="IPR003540">
    <property type="entry name" value="ADP-ribosyltransferase"/>
</dbReference>
<dbReference type="PANTHER" id="PTHR45641">
    <property type="entry name" value="TETRATRICOPEPTIDE REPEAT PROTEIN (AFU_ORTHOLOGUE AFUA_6G03870)"/>
    <property type="match status" value="1"/>
</dbReference>
<evidence type="ECO:0000259" key="4">
    <source>
        <dbReference type="Pfam" id="PF03496"/>
    </source>
</evidence>
<proteinExistence type="predicted"/>
<name>A0A815LGF8_ADIRI</name>
<dbReference type="Gene3D" id="3.90.176.10">
    <property type="entry name" value="Toxin ADP-ribosyltransferase, Chain A, domain 1"/>
    <property type="match status" value="1"/>
</dbReference>
<feature type="repeat" description="TPR" evidence="3">
    <location>
        <begin position="502"/>
        <end position="535"/>
    </location>
</feature>
<dbReference type="PROSITE" id="PS50005">
    <property type="entry name" value="TPR"/>
    <property type="match status" value="3"/>
</dbReference>
<dbReference type="SMART" id="SM00028">
    <property type="entry name" value="TPR"/>
    <property type="match status" value="5"/>
</dbReference>
<feature type="repeat" description="TPR" evidence="3">
    <location>
        <begin position="460"/>
        <end position="493"/>
    </location>
</feature>
<dbReference type="Proteomes" id="UP000663852">
    <property type="component" value="Unassembled WGS sequence"/>
</dbReference>
<feature type="domain" description="ADP ribosyltransferase" evidence="4">
    <location>
        <begin position="221"/>
        <end position="382"/>
    </location>
</feature>
<dbReference type="PROSITE" id="PS50293">
    <property type="entry name" value="TPR_REGION"/>
    <property type="match status" value="1"/>
</dbReference>
<feature type="repeat" description="TPR" evidence="3">
    <location>
        <begin position="681"/>
        <end position="714"/>
    </location>
</feature>
<evidence type="ECO:0000313" key="5">
    <source>
        <dbReference type="EMBL" id="CAF1405712.1"/>
    </source>
</evidence>
<dbReference type="Gene3D" id="1.25.40.10">
    <property type="entry name" value="Tetratricopeptide repeat domain"/>
    <property type="match status" value="2"/>
</dbReference>
<dbReference type="InterPro" id="IPR011990">
    <property type="entry name" value="TPR-like_helical_dom_sf"/>
</dbReference>
<accession>A0A815LGF8</accession>
<evidence type="ECO:0000256" key="3">
    <source>
        <dbReference type="PROSITE-ProRule" id="PRU00339"/>
    </source>
</evidence>
<dbReference type="GO" id="GO:0005576">
    <property type="term" value="C:extracellular region"/>
    <property type="evidence" value="ECO:0007669"/>
    <property type="project" value="InterPro"/>
</dbReference>
<dbReference type="EMBL" id="CAJNOJ010000336">
    <property type="protein sequence ID" value="CAF1405712.1"/>
    <property type="molecule type" value="Genomic_DNA"/>
</dbReference>
<dbReference type="Pfam" id="PF13374">
    <property type="entry name" value="TPR_10"/>
    <property type="match status" value="1"/>
</dbReference>
<dbReference type="Pfam" id="PF03496">
    <property type="entry name" value="ADPrib_exo_Tox"/>
    <property type="match status" value="1"/>
</dbReference>
<dbReference type="SUPFAM" id="SSF48452">
    <property type="entry name" value="TPR-like"/>
    <property type="match status" value="1"/>
</dbReference>
<dbReference type="Pfam" id="PF00515">
    <property type="entry name" value="TPR_1"/>
    <property type="match status" value="1"/>
</dbReference>
<evidence type="ECO:0000256" key="1">
    <source>
        <dbReference type="ARBA" id="ARBA00022737"/>
    </source>
</evidence>
<dbReference type="SUPFAM" id="SSF56399">
    <property type="entry name" value="ADP-ribosylation"/>
    <property type="match status" value="1"/>
</dbReference>
<gene>
    <name evidence="5" type="ORF">EDS130_LOCUS36341</name>
</gene>
<organism evidence="5 6">
    <name type="scientific">Adineta ricciae</name>
    <name type="common">Rotifer</name>
    <dbReference type="NCBI Taxonomy" id="249248"/>
    <lineage>
        <taxon>Eukaryota</taxon>
        <taxon>Metazoa</taxon>
        <taxon>Spiralia</taxon>
        <taxon>Gnathifera</taxon>
        <taxon>Rotifera</taxon>
        <taxon>Eurotatoria</taxon>
        <taxon>Bdelloidea</taxon>
        <taxon>Adinetida</taxon>
        <taxon>Adinetidae</taxon>
        <taxon>Adineta</taxon>
    </lineage>
</organism>
<sequence length="735" mass="83907">MPHIEVIAWIDANASVATQARLRALGPELAVFSDLESCIDHISSPDKSFADVLLIVSGSFGQNLAHVLNGLPQVYAAYVYCFNISKHVAWAEKYSKIGIYRVLNREDDLLTRIAGDLKDAQDQTCELPAATFLSRIVPNEQETNTGINIFTADELNKTTRDLTEEKVAFVWFQVLSEILITMPQLPTAKEELLEAWSQACGTSRNETNLIDQFRRDYTPEQAFYWYTRNTFLYKSLNQALRSENIDNIYKFRLFIADLHEQLTSEFQSSDPAEPDLTVYRGQRMTIAEAEKLCHNLHGLIFMNSFVSTTVDKAVTRSFLTAKSKDQRKTTVSVLWKMLLNKDIARETQKPFADIKNFSAFNKEAEILLSMGTIFRIDKIERSSPDSYCFELTMCRASIDPQHQALYDYTQKQIASVEGMNYSTYGKFLAFMSCFDSSIAYYHQVLSKVPKPLKLNDVALATIHNDLAYAYRESHRYQEAVRHYQTALDLRLMQGPSGEKDLAITYSDFGWLLMNMRHMEKALNFHQRALKIRERSLGYNHSDTAMSYNCLGLVATYTGNFDLALQYLTNALTIRRECLPAQHPFIAMTFSSFGSYYEALSDYSETENVSGEALKNRSLALEMHKQALSIYKNSVPPTHGILGSSYRSVGLLYLRHREWQAAIQHLTACVFIRRRSGSDRLPDSLYNLGQAYAGQGEYQRAIDFYEEALTLAEKAGENRLAEQIQRNIQRCKNRSD</sequence>